<comment type="caution">
    <text evidence="1">The sequence shown here is derived from an EMBL/GenBank/DDBJ whole genome shotgun (WGS) entry which is preliminary data.</text>
</comment>
<dbReference type="EMBL" id="PVTF01000002">
    <property type="protein sequence ID" value="PRY45010.1"/>
    <property type="molecule type" value="Genomic_DNA"/>
</dbReference>
<dbReference type="Proteomes" id="UP000239494">
    <property type="component" value="Unassembled WGS sequence"/>
</dbReference>
<dbReference type="RefSeq" id="WP_146174702.1">
    <property type="nucleotide sequence ID" value="NZ_PVTF01000002.1"/>
</dbReference>
<keyword evidence="2" id="KW-1185">Reference proteome</keyword>
<evidence type="ECO:0000313" key="1">
    <source>
        <dbReference type="EMBL" id="PRY45010.1"/>
    </source>
</evidence>
<accession>A0A2T0TH70</accession>
<reference evidence="1 2" key="1">
    <citation type="submission" date="2018-03" db="EMBL/GenBank/DDBJ databases">
        <title>Genomic Encyclopedia of Archaeal and Bacterial Type Strains, Phase II (KMG-II): from individual species to whole genera.</title>
        <authorList>
            <person name="Goeker M."/>
        </authorList>
    </citation>
    <scope>NUCLEOTIDE SEQUENCE [LARGE SCALE GENOMIC DNA]</scope>
    <source>
        <strain evidence="1 2">DSM 44720</strain>
    </source>
</reference>
<organism evidence="1 2">
    <name type="scientific">Umezawaea tangerina</name>
    <dbReference type="NCBI Taxonomy" id="84725"/>
    <lineage>
        <taxon>Bacteria</taxon>
        <taxon>Bacillati</taxon>
        <taxon>Actinomycetota</taxon>
        <taxon>Actinomycetes</taxon>
        <taxon>Pseudonocardiales</taxon>
        <taxon>Pseudonocardiaceae</taxon>
        <taxon>Umezawaea</taxon>
    </lineage>
</organism>
<name>A0A2T0TH70_9PSEU</name>
<sequence length="93" mass="9555">MNRPIETSPTGTGHGFPYVPGAIGWVVHVVSAVPGAAFWRGVDVGDGKVVGPLEGAMYWPARRGVYTDLATIFGTPAAAAAAGFVPMELSQNG</sequence>
<protein>
    <submittedName>
        <fullName evidence="1">Uncharacterized protein</fullName>
    </submittedName>
</protein>
<proteinExistence type="predicted"/>
<evidence type="ECO:0000313" key="2">
    <source>
        <dbReference type="Proteomes" id="UP000239494"/>
    </source>
</evidence>
<dbReference type="AlphaFoldDB" id="A0A2T0TH70"/>
<gene>
    <name evidence="1" type="ORF">CLV43_102575</name>
</gene>